<dbReference type="Gene3D" id="2.40.170.20">
    <property type="entry name" value="TonB-dependent receptor, beta-barrel domain"/>
    <property type="match status" value="1"/>
</dbReference>
<evidence type="ECO:0000256" key="3">
    <source>
        <dbReference type="ARBA" id="ARBA00022729"/>
    </source>
</evidence>
<protein>
    <submittedName>
        <fullName evidence="9">TonB-dependent receptor domain-containing protein</fullName>
    </submittedName>
</protein>
<evidence type="ECO:0000313" key="10">
    <source>
        <dbReference type="Proteomes" id="UP001606301"/>
    </source>
</evidence>
<comment type="subcellular location">
    <subcellularLocation>
        <location evidence="1 6">Cell outer membrane</location>
    </subcellularLocation>
</comment>
<accession>A0ABW7FCP1</accession>
<dbReference type="RefSeq" id="WP_394394899.1">
    <property type="nucleotide sequence ID" value="NZ_JBIGHW010000001.1"/>
</dbReference>
<dbReference type="InterPro" id="IPR037066">
    <property type="entry name" value="Plug_dom_sf"/>
</dbReference>
<dbReference type="EMBL" id="JBIGHW010000001">
    <property type="protein sequence ID" value="MFG6439493.1"/>
    <property type="molecule type" value="Genomic_DNA"/>
</dbReference>
<keyword evidence="6" id="KW-0798">TonB box</keyword>
<keyword evidence="3" id="KW-0732">Signal</keyword>
<dbReference type="InterPro" id="IPR000531">
    <property type="entry name" value="Beta-barrel_TonB"/>
</dbReference>
<dbReference type="PANTHER" id="PTHR40980">
    <property type="entry name" value="PLUG DOMAIN-CONTAINING PROTEIN"/>
    <property type="match status" value="1"/>
</dbReference>
<reference evidence="9 10" key="1">
    <citation type="submission" date="2024-08" db="EMBL/GenBank/DDBJ databases">
        <authorList>
            <person name="Lu H."/>
        </authorList>
    </citation>
    <scope>NUCLEOTIDE SEQUENCE [LARGE SCALE GENOMIC DNA]</scope>
    <source>
        <strain evidence="9 10">LKC17W</strain>
    </source>
</reference>
<dbReference type="InterPro" id="IPR010916">
    <property type="entry name" value="TonB_box_CS"/>
</dbReference>
<name>A0ABW7FCP1_9BURK</name>
<keyword evidence="4 6" id="KW-0472">Membrane</keyword>
<evidence type="ECO:0000256" key="6">
    <source>
        <dbReference type="RuleBase" id="RU003357"/>
    </source>
</evidence>
<keyword evidence="5" id="KW-0998">Cell outer membrane</keyword>
<dbReference type="Pfam" id="PF07715">
    <property type="entry name" value="Plug"/>
    <property type="match status" value="1"/>
</dbReference>
<dbReference type="PANTHER" id="PTHR40980:SF3">
    <property type="entry name" value="TONB-DEPENDENT RECEPTOR-LIKE BETA-BARREL DOMAIN-CONTAINING PROTEIN"/>
    <property type="match status" value="1"/>
</dbReference>
<organism evidence="9 10">
    <name type="scientific">Pelomonas margarita</name>
    <dbReference type="NCBI Taxonomy" id="3299031"/>
    <lineage>
        <taxon>Bacteria</taxon>
        <taxon>Pseudomonadati</taxon>
        <taxon>Pseudomonadota</taxon>
        <taxon>Betaproteobacteria</taxon>
        <taxon>Burkholderiales</taxon>
        <taxon>Sphaerotilaceae</taxon>
        <taxon>Roseateles</taxon>
    </lineage>
</organism>
<evidence type="ECO:0000259" key="7">
    <source>
        <dbReference type="Pfam" id="PF00593"/>
    </source>
</evidence>
<evidence type="ECO:0000256" key="5">
    <source>
        <dbReference type="ARBA" id="ARBA00023237"/>
    </source>
</evidence>
<dbReference type="InterPro" id="IPR036942">
    <property type="entry name" value="Beta-barrel_TonB_sf"/>
</dbReference>
<dbReference type="PROSITE" id="PS00430">
    <property type="entry name" value="TONB_DEPENDENT_REC_1"/>
    <property type="match status" value="1"/>
</dbReference>
<proteinExistence type="inferred from homology"/>
<gene>
    <name evidence="9" type="ORF">ACG0Z3_02270</name>
</gene>
<feature type="domain" description="TonB-dependent receptor plug" evidence="8">
    <location>
        <begin position="79"/>
        <end position="195"/>
    </location>
</feature>
<dbReference type="InterPro" id="IPR012910">
    <property type="entry name" value="Plug_dom"/>
</dbReference>
<keyword evidence="10" id="KW-1185">Reference proteome</keyword>
<comment type="similarity">
    <text evidence="2 6">Belongs to the TonB-dependent receptor family.</text>
</comment>
<sequence length="1290" mass="139056">MTSTPLLRRDRIGTAVSFALALMAHEAVIAQTPAAPAAAASAPAAKPAEAAKPKAPVNELETVLVVGTRQSQQSSINRKKNAATAQDSIVAEDVGAFPDRNIGEAISRIAGVSLERGDFGEGVTVSVRGNGPDLTRVEVDGMGVESGAGTNLLGRGAEGGDGRGTEFRELPADLIKSVDVIKGSTAAMTEGSLGGGIQIQTRTGLDFDKPFYMIKGEATQSDLVKQTTPRFNVILADKFLDKKLGVLLNVSKARTNSEMHAITQGGTNNQQGLVRQLDLDNSPEKTFSFNPSTLDQTQPSATAVFLSSPLVGGGTFNSATPLELLTKSAAAQTKADCFTAFPNLPALLTTPPAAGQPAANGSIVLGTTNSTRNTAVNAAINQRNSEQITCLNQWNDYTPSNAGGIRYNLRRQEDSRDNADVRFDFKVNNDLTVYTKLASAKRQVNDWVTFLGLGSTPQFNSAYTENIPATYGAATRTLPPASANFTGSLLPNMYSYPAATANNGVTRPLTMGATTTILPGYTVDSSHHLTSYSIDNAGYTTDTIFSTIDTTTKTLVTGAEYKKDRLKAQFMAGLVKNTAMRYDRRASFGYNAGIANFAIQPDGLWAFSMPGGTDQLNFPRYATLNPAVQQAAINASATNPVSSPLYAADRTAQYTNTSVLQVIRSYDSENSERNGKLDLSYNLVDKVPFLTSLKGGVQYRTNKGDFWGGGGSTIKEPVGTFGNAGFVPGVYMEPVNSRWNLVGCENTPGSLIVGTTRPGKPCAYGYVPNTTLNKGIASNNVGGTTTLTKAQFEEIVRQTMTMAPASQFYSGSKDRPSTLLNGWYNLDIDKLFQLAGVPVQLDCLRQCTASDGKVYDTPVRRSKETVTAAYLMTDFEVDRVPFTNWSLPFGMEVAGNFGVRMVKTDVDATGFVTLRSNRVIASSFNPADPYNAAGLQSYTQTTNTSVKGSNTDVMPSLNLATWVVPDKLVTRYSVGKTVARPGISRLLPEGTCNMYEFVYSAASTDDDGDEPDQGCGRFGNPDLKPQTNVNHNLSLEWFANRDTMFSLAYYKQRGLIGAPTLTVSRQNVRLFKDSTAVDPFTGQSLADQEFTYTTWDNQPASTRKGIEFSMKTAFTFLPSILRHTGLDANFTKAKDKQGRPTLDLISGDVLPPAGVPKYSWNASLWYDDGAFQARVAMQVVAERYSRFTPGADNSAILVNNYPSVGTNTWRLPYNPGAPMFSPRTAFVDAKVSYKFKNGLEIFADARNLTGERKQVNTGGYQDYAGGIPNIYTDDYAGRRYTVGFTLRSPR</sequence>
<evidence type="ECO:0000259" key="8">
    <source>
        <dbReference type="Pfam" id="PF07715"/>
    </source>
</evidence>
<dbReference type="Gene3D" id="2.170.130.10">
    <property type="entry name" value="TonB-dependent receptor, plug domain"/>
    <property type="match status" value="1"/>
</dbReference>
<dbReference type="Proteomes" id="UP001606301">
    <property type="component" value="Unassembled WGS sequence"/>
</dbReference>
<evidence type="ECO:0000256" key="4">
    <source>
        <dbReference type="ARBA" id="ARBA00023136"/>
    </source>
</evidence>
<keyword evidence="9" id="KW-0675">Receptor</keyword>
<comment type="caution">
    <text evidence="9">The sequence shown here is derived from an EMBL/GenBank/DDBJ whole genome shotgun (WGS) entry which is preliminary data.</text>
</comment>
<evidence type="ECO:0000313" key="9">
    <source>
        <dbReference type="EMBL" id="MFG6439493.1"/>
    </source>
</evidence>
<evidence type="ECO:0000256" key="1">
    <source>
        <dbReference type="ARBA" id="ARBA00004442"/>
    </source>
</evidence>
<feature type="domain" description="TonB-dependent receptor-like beta-barrel" evidence="7">
    <location>
        <begin position="650"/>
        <end position="1248"/>
    </location>
</feature>
<dbReference type="Pfam" id="PF00593">
    <property type="entry name" value="TonB_dep_Rec_b-barrel"/>
    <property type="match status" value="1"/>
</dbReference>
<evidence type="ECO:0000256" key="2">
    <source>
        <dbReference type="ARBA" id="ARBA00009810"/>
    </source>
</evidence>
<dbReference type="SUPFAM" id="SSF56935">
    <property type="entry name" value="Porins"/>
    <property type="match status" value="1"/>
</dbReference>